<dbReference type="PANTHER" id="PTHR48027">
    <property type="entry name" value="HETEROGENEOUS NUCLEAR RIBONUCLEOPROTEIN 87F-RELATED"/>
    <property type="match status" value="1"/>
</dbReference>
<dbReference type="Proteomes" id="UP000829196">
    <property type="component" value="Unassembled WGS sequence"/>
</dbReference>
<comment type="caution">
    <text evidence="5">The sequence shown here is derived from an EMBL/GenBank/DDBJ whole genome shotgun (WGS) entry which is preliminary data.</text>
</comment>
<feature type="compositionally biased region" description="Basic and acidic residues" evidence="3">
    <location>
        <begin position="232"/>
        <end position="249"/>
    </location>
</feature>
<dbReference type="InterPro" id="IPR000504">
    <property type="entry name" value="RRM_dom"/>
</dbReference>
<dbReference type="EMBL" id="JAGYWB010000004">
    <property type="protein sequence ID" value="KAI0525166.1"/>
    <property type="molecule type" value="Genomic_DNA"/>
</dbReference>
<dbReference type="InterPro" id="IPR048289">
    <property type="entry name" value="RRM2_NsCP33-like"/>
</dbReference>
<dbReference type="InterPro" id="IPR052462">
    <property type="entry name" value="SLIRP/GR-RBP-like"/>
</dbReference>
<evidence type="ECO:0000256" key="1">
    <source>
        <dbReference type="ARBA" id="ARBA00022884"/>
    </source>
</evidence>
<dbReference type="OrthoDB" id="272703at2759"/>
<evidence type="ECO:0000256" key="2">
    <source>
        <dbReference type="PROSITE-ProRule" id="PRU00176"/>
    </source>
</evidence>
<dbReference type="SMR" id="A0A8T3C0S5"/>
<dbReference type="PRINTS" id="PR01228">
    <property type="entry name" value="EGGSHELL"/>
</dbReference>
<dbReference type="Gene3D" id="3.30.70.330">
    <property type="match status" value="1"/>
</dbReference>
<dbReference type="PROSITE" id="PS50102">
    <property type="entry name" value="RRM"/>
    <property type="match status" value="1"/>
</dbReference>
<keyword evidence="6" id="KW-1185">Reference proteome</keyword>
<feature type="region of interest" description="Disordered" evidence="3">
    <location>
        <begin position="191"/>
        <end position="249"/>
    </location>
</feature>
<dbReference type="GO" id="GO:0003723">
    <property type="term" value="F:RNA binding"/>
    <property type="evidence" value="ECO:0007669"/>
    <property type="project" value="UniProtKB-UniRule"/>
</dbReference>
<evidence type="ECO:0000313" key="5">
    <source>
        <dbReference type="EMBL" id="KAI0525166.1"/>
    </source>
</evidence>
<feature type="compositionally biased region" description="Polar residues" evidence="3">
    <location>
        <begin position="191"/>
        <end position="204"/>
    </location>
</feature>
<evidence type="ECO:0000313" key="6">
    <source>
        <dbReference type="Proteomes" id="UP000829196"/>
    </source>
</evidence>
<protein>
    <recommendedName>
        <fullName evidence="4">RRM domain-containing protein</fullName>
    </recommendedName>
</protein>
<evidence type="ECO:0000259" key="4">
    <source>
        <dbReference type="PROSITE" id="PS50102"/>
    </source>
</evidence>
<feature type="domain" description="RRM" evidence="4">
    <location>
        <begin position="31"/>
        <end position="109"/>
    </location>
</feature>
<sequence>MAFANKIGSLLKHVVSSKPSIYQAVRLMSSSKLFVGGLSYSTDDQSLREVFSGYGEVLEARVIIDRETGRSRGFGFITFSSGEEASAAVTAMDGKDLHGRMVRVNYATDRRSGFGGGGGYGGGGYGGGGYGGGDGGGYGGGGYGGGGGNYNSGGYGGGDGAGYGGGGGFGGGSGGGNYVAGGVGGSESFASGTLGQNQGSSSTGFAGGSEQFNFNLNKNNQFGSTQENLDDNTLKDDFDLPDDYANKRA</sequence>
<evidence type="ECO:0000256" key="3">
    <source>
        <dbReference type="SAM" id="MobiDB-lite"/>
    </source>
</evidence>
<dbReference type="FunFam" id="3.30.70.330:FF:000571">
    <property type="entry name" value="Glycine-rich RNA-binding protein 3 mitochondrial"/>
    <property type="match status" value="1"/>
</dbReference>
<proteinExistence type="predicted"/>
<name>A0A8T3C0S5_DENNO</name>
<dbReference type="SMART" id="SM00360">
    <property type="entry name" value="RRM"/>
    <property type="match status" value="1"/>
</dbReference>
<dbReference type="SUPFAM" id="SSF54928">
    <property type="entry name" value="RNA-binding domain, RBD"/>
    <property type="match status" value="1"/>
</dbReference>
<dbReference type="Pfam" id="PF00076">
    <property type="entry name" value="RRM_1"/>
    <property type="match status" value="1"/>
</dbReference>
<dbReference type="AlphaFoldDB" id="A0A8T3C0S5"/>
<reference evidence="5" key="1">
    <citation type="journal article" date="2022" name="Front. Genet.">
        <title>Chromosome-Scale Assembly of the Dendrobium nobile Genome Provides Insights Into the Molecular Mechanism of the Biosynthesis of the Medicinal Active Ingredient of Dendrobium.</title>
        <authorList>
            <person name="Xu Q."/>
            <person name="Niu S.-C."/>
            <person name="Li K.-L."/>
            <person name="Zheng P.-J."/>
            <person name="Zhang X.-J."/>
            <person name="Jia Y."/>
            <person name="Liu Y."/>
            <person name="Niu Y.-X."/>
            <person name="Yu L.-H."/>
            <person name="Chen D.-F."/>
            <person name="Zhang G.-Q."/>
        </authorList>
    </citation>
    <scope>NUCLEOTIDE SEQUENCE</scope>
    <source>
        <tissue evidence="5">Leaf</tissue>
    </source>
</reference>
<dbReference type="InterPro" id="IPR035979">
    <property type="entry name" value="RBD_domain_sf"/>
</dbReference>
<gene>
    <name evidence="5" type="ORF">KFK09_004558</name>
</gene>
<accession>A0A8T3C0S5</accession>
<dbReference type="InterPro" id="IPR012677">
    <property type="entry name" value="Nucleotide-bd_a/b_plait_sf"/>
</dbReference>
<feature type="compositionally biased region" description="Low complexity" evidence="3">
    <location>
        <begin position="211"/>
        <end position="222"/>
    </location>
</feature>
<keyword evidence="1 2" id="KW-0694">RNA-binding</keyword>
<organism evidence="5 6">
    <name type="scientific">Dendrobium nobile</name>
    <name type="common">Orchid</name>
    <dbReference type="NCBI Taxonomy" id="94219"/>
    <lineage>
        <taxon>Eukaryota</taxon>
        <taxon>Viridiplantae</taxon>
        <taxon>Streptophyta</taxon>
        <taxon>Embryophyta</taxon>
        <taxon>Tracheophyta</taxon>
        <taxon>Spermatophyta</taxon>
        <taxon>Magnoliopsida</taxon>
        <taxon>Liliopsida</taxon>
        <taxon>Asparagales</taxon>
        <taxon>Orchidaceae</taxon>
        <taxon>Epidendroideae</taxon>
        <taxon>Malaxideae</taxon>
        <taxon>Dendrobiinae</taxon>
        <taxon>Dendrobium</taxon>
    </lineage>
</organism>
<dbReference type="CDD" id="cd21608">
    <property type="entry name" value="RRM2_NsCP33_like"/>
    <property type="match status" value="1"/>
</dbReference>